<gene>
    <name evidence="1" type="ORF">HDC12552</name>
</gene>
<organism evidence="1">
    <name type="scientific">Drosophila melanogaster</name>
    <name type="common">Fruit fly</name>
    <dbReference type="NCBI Taxonomy" id="7227"/>
    <lineage>
        <taxon>Eukaryota</taxon>
        <taxon>Metazoa</taxon>
        <taxon>Ecdysozoa</taxon>
        <taxon>Arthropoda</taxon>
        <taxon>Hexapoda</taxon>
        <taxon>Insecta</taxon>
        <taxon>Pterygota</taxon>
        <taxon>Neoptera</taxon>
        <taxon>Endopterygota</taxon>
        <taxon>Diptera</taxon>
        <taxon>Brachycera</taxon>
        <taxon>Muscomorpha</taxon>
        <taxon>Ephydroidea</taxon>
        <taxon>Drosophilidae</taxon>
        <taxon>Drosophila</taxon>
        <taxon>Sophophora</taxon>
    </lineage>
</organism>
<dbReference type="AlphaFoldDB" id="Q6IKF8"/>
<accession>Q6IKF8</accession>
<reference evidence="1" key="1">
    <citation type="journal article" date="2003" name="Genome Biol.">
        <title>An integrated gene annotation and transcriptional profiling approach towards the full gene content of the Drosophila genome.</title>
        <authorList>
            <person name="Hild M."/>
            <person name="Beckmann B."/>
            <person name="Haas S.A."/>
            <person name="Koch B."/>
            <person name="Solovyev V."/>
            <person name="Busold C."/>
            <person name="Fellenberg K."/>
            <person name="Boutros M."/>
            <person name="Vingron M."/>
            <person name="Sauer F."/>
            <person name="Hoheisel J.D."/>
            <person name="Paro R."/>
        </authorList>
    </citation>
    <scope>NUCLEOTIDE SEQUENCE</scope>
</reference>
<dbReference type="EMBL" id="BK002408">
    <property type="protein sequence ID" value="DAA03914.1"/>
    <property type="molecule type" value="Genomic_DNA"/>
</dbReference>
<protein>
    <submittedName>
        <fullName evidence="1">HDC12552</fullName>
    </submittedName>
</protein>
<sequence length="155" mass="16820">MDRYRLLLIRIMGVPQWVPEVGSMTRSRDQSGRQRDWAQNGVAFAEVLLLALVSHACTSSIEIIGCRGEPGPEIACRPILTSNRFHFDRCNCHCNATPSAAPSSNVPGSTPPVRGRGRLRVTASKGIADALQTAIAKLIALACLRPACRIDLSDR</sequence>
<evidence type="ECO:0000313" key="1">
    <source>
        <dbReference type="EMBL" id="DAA03914.1"/>
    </source>
</evidence>
<proteinExistence type="predicted"/>
<name>Q6IKF8_DROME</name>